<feature type="non-terminal residue" evidence="1">
    <location>
        <position position="1"/>
    </location>
</feature>
<protein>
    <submittedName>
        <fullName evidence="1">Uncharacterized protein</fullName>
    </submittedName>
</protein>
<proteinExistence type="predicted"/>
<reference evidence="1 2" key="1">
    <citation type="submission" date="2024-04" db="EMBL/GenBank/DDBJ databases">
        <authorList>
            <consortium name="Genoscope - CEA"/>
            <person name="William W."/>
        </authorList>
    </citation>
    <scope>NUCLEOTIDE SEQUENCE [LARGE SCALE GENOMIC DNA]</scope>
</reference>
<dbReference type="PANTHER" id="PTHR15286">
    <property type="entry name" value="RAS-ASSOCIATING DOMAIN CONTAINING PROTEIN"/>
    <property type="match status" value="1"/>
</dbReference>
<keyword evidence="2" id="KW-1185">Reference proteome</keyword>
<dbReference type="PANTHER" id="PTHR15286:SF1">
    <property type="entry name" value="FI07216P"/>
    <property type="match status" value="1"/>
</dbReference>
<feature type="non-terminal residue" evidence="1">
    <location>
        <position position="201"/>
    </location>
</feature>
<sequence length="201" mass="23503">SRTKILKIWFSWGEEQPNVQLSLRSLDDYFLPGESSLYLRSRRRHKKSGRHRSRNTTSCRCHNKRGCVACSRLRSLEEVVKLVVSQERKIQDIGDRIYDTDRLIDRHESRIHNHRVQQNGQDYVQNSYLNSHSSESSSSLDCSSFSSLDLKDLSAVFRESTLQELEEISRLCDDLAHVERRLGEEQTKIKEMTPEIEHLAE</sequence>
<evidence type="ECO:0000313" key="1">
    <source>
        <dbReference type="EMBL" id="CAL1547860.1"/>
    </source>
</evidence>
<accession>A0AAV2IPR8</accession>
<dbReference type="InterPro" id="IPR033593">
    <property type="entry name" value="N-RASSF"/>
</dbReference>
<name>A0AAV2IPR8_LYMST</name>
<organism evidence="1 2">
    <name type="scientific">Lymnaea stagnalis</name>
    <name type="common">Great pond snail</name>
    <name type="synonym">Helix stagnalis</name>
    <dbReference type="NCBI Taxonomy" id="6523"/>
    <lineage>
        <taxon>Eukaryota</taxon>
        <taxon>Metazoa</taxon>
        <taxon>Spiralia</taxon>
        <taxon>Lophotrochozoa</taxon>
        <taxon>Mollusca</taxon>
        <taxon>Gastropoda</taxon>
        <taxon>Heterobranchia</taxon>
        <taxon>Euthyneura</taxon>
        <taxon>Panpulmonata</taxon>
        <taxon>Hygrophila</taxon>
        <taxon>Lymnaeoidea</taxon>
        <taxon>Lymnaeidae</taxon>
        <taxon>Lymnaea</taxon>
    </lineage>
</organism>
<comment type="caution">
    <text evidence="1">The sequence shown here is derived from an EMBL/GenBank/DDBJ whole genome shotgun (WGS) entry which is preliminary data.</text>
</comment>
<dbReference type="AlphaFoldDB" id="A0AAV2IPR8"/>
<gene>
    <name evidence="1" type="ORF">GSLYS_00021177001</name>
</gene>
<dbReference type="EMBL" id="CAXITT010001084">
    <property type="protein sequence ID" value="CAL1547860.1"/>
    <property type="molecule type" value="Genomic_DNA"/>
</dbReference>
<dbReference type="Proteomes" id="UP001497497">
    <property type="component" value="Unassembled WGS sequence"/>
</dbReference>
<evidence type="ECO:0000313" key="2">
    <source>
        <dbReference type="Proteomes" id="UP001497497"/>
    </source>
</evidence>